<evidence type="ECO:0000256" key="2">
    <source>
        <dbReference type="ARBA" id="ARBA00008700"/>
    </source>
</evidence>
<evidence type="ECO:0000256" key="9">
    <source>
        <dbReference type="ARBA" id="ARBA00022777"/>
    </source>
</evidence>
<keyword evidence="8 20" id="KW-0547">Nucleotide-binding</keyword>
<evidence type="ECO:0000256" key="18">
    <source>
        <dbReference type="ARBA" id="ARBA00048679"/>
    </source>
</evidence>
<keyword evidence="4" id="KW-0723">Serine/threonine-protein kinase</keyword>
<dbReference type="InterPro" id="IPR015338">
    <property type="entry name" value="GT64_dom"/>
</dbReference>
<feature type="transmembrane region" description="Helical" evidence="22">
    <location>
        <begin position="52"/>
        <end position="71"/>
    </location>
</feature>
<dbReference type="EC" id="2.7.11.1" evidence="3"/>
<dbReference type="InterPro" id="IPR000719">
    <property type="entry name" value="Prot_kinase_dom"/>
</dbReference>
<feature type="binding site" evidence="20">
    <location>
        <position position="514"/>
    </location>
    <ligand>
        <name>ATP</name>
        <dbReference type="ChEBI" id="CHEBI:30616"/>
    </ligand>
</feature>
<keyword evidence="7" id="KW-0479">Metal-binding</keyword>
<name>A0ABC8SV07_9AQUA</name>
<keyword evidence="11" id="KW-0735">Signal-anchor</keyword>
<keyword evidence="13 22" id="KW-0472">Membrane</keyword>
<dbReference type="SUPFAM" id="SSF53448">
    <property type="entry name" value="Nucleotide-diphospho-sugar transferases"/>
    <property type="match status" value="1"/>
</dbReference>
<dbReference type="SUPFAM" id="SSF56112">
    <property type="entry name" value="Protein kinase-like (PK-like)"/>
    <property type="match status" value="1"/>
</dbReference>
<evidence type="ECO:0000256" key="21">
    <source>
        <dbReference type="SAM" id="MobiDB-lite"/>
    </source>
</evidence>
<reference evidence="24 25" key="1">
    <citation type="submission" date="2024-02" db="EMBL/GenBank/DDBJ databases">
        <authorList>
            <person name="Vignale AGUSTIN F."/>
            <person name="Sosa J E."/>
            <person name="Modenutti C."/>
        </authorList>
    </citation>
    <scope>NUCLEOTIDE SEQUENCE [LARGE SCALE GENOMIC DNA]</scope>
</reference>
<dbReference type="FunFam" id="1.10.510.10:FF:001023">
    <property type="entry name" value="Os07g0541700 protein"/>
    <property type="match status" value="1"/>
</dbReference>
<keyword evidence="12 22" id="KW-1133">Transmembrane helix</keyword>
<dbReference type="EMBL" id="CAUOFW020003613">
    <property type="protein sequence ID" value="CAK9161031.1"/>
    <property type="molecule type" value="Genomic_DNA"/>
</dbReference>
<dbReference type="PROSITE" id="PS00108">
    <property type="entry name" value="PROTEIN_KINASE_ST"/>
    <property type="match status" value="1"/>
</dbReference>
<dbReference type="Gene3D" id="1.10.510.10">
    <property type="entry name" value="Transferase(Phosphotransferase) domain 1"/>
    <property type="match status" value="2"/>
</dbReference>
<dbReference type="GO" id="GO:0004674">
    <property type="term" value="F:protein serine/threonine kinase activity"/>
    <property type="evidence" value="ECO:0007669"/>
    <property type="project" value="UniProtKB-KW"/>
</dbReference>
<dbReference type="Pfam" id="PF09258">
    <property type="entry name" value="Glyco_transf_64"/>
    <property type="match status" value="1"/>
</dbReference>
<keyword evidence="14" id="KW-1015">Disulfide bond</keyword>
<keyword evidence="16" id="KW-0464">Manganese</keyword>
<protein>
    <recommendedName>
        <fullName evidence="3">non-specific serine/threonine protein kinase</fullName>
        <ecNumber evidence="3">2.7.11.1</ecNumber>
    </recommendedName>
</protein>
<dbReference type="PROSITE" id="PS50011">
    <property type="entry name" value="PROTEIN_KINASE_DOM"/>
    <property type="match status" value="1"/>
</dbReference>
<evidence type="ECO:0000256" key="13">
    <source>
        <dbReference type="ARBA" id="ARBA00023136"/>
    </source>
</evidence>
<evidence type="ECO:0000256" key="7">
    <source>
        <dbReference type="ARBA" id="ARBA00022723"/>
    </source>
</evidence>
<dbReference type="InterPro" id="IPR011009">
    <property type="entry name" value="Kinase-like_dom_sf"/>
</dbReference>
<evidence type="ECO:0000256" key="11">
    <source>
        <dbReference type="ARBA" id="ARBA00022968"/>
    </source>
</evidence>
<dbReference type="InterPro" id="IPR044576">
    <property type="entry name" value="At4g25390-like"/>
</dbReference>
<dbReference type="SMART" id="SM00220">
    <property type="entry name" value="S_TKc"/>
    <property type="match status" value="1"/>
</dbReference>
<feature type="compositionally biased region" description="Basic residues" evidence="21">
    <location>
        <begin position="1070"/>
        <end position="1087"/>
    </location>
</feature>
<dbReference type="Gene3D" id="3.90.550.10">
    <property type="entry name" value="Spore Coat Polysaccharide Biosynthesis Protein SpsA, Chain A"/>
    <property type="match status" value="1"/>
</dbReference>
<feature type="region of interest" description="Disordered" evidence="21">
    <location>
        <begin position="794"/>
        <end position="815"/>
    </location>
</feature>
<evidence type="ECO:0000256" key="6">
    <source>
        <dbReference type="ARBA" id="ARBA00022692"/>
    </source>
</evidence>
<evidence type="ECO:0000256" key="15">
    <source>
        <dbReference type="ARBA" id="ARBA00023180"/>
    </source>
</evidence>
<dbReference type="GO" id="GO:0012505">
    <property type="term" value="C:endomembrane system"/>
    <property type="evidence" value="ECO:0007669"/>
    <property type="project" value="UniProtKB-SubCell"/>
</dbReference>
<comment type="cofactor">
    <cofactor evidence="1">
        <name>Mn(2+)</name>
        <dbReference type="ChEBI" id="CHEBI:29035"/>
    </cofactor>
</comment>
<dbReference type="GO" id="GO:0005524">
    <property type="term" value="F:ATP binding"/>
    <property type="evidence" value="ECO:0007669"/>
    <property type="project" value="UniProtKB-UniRule"/>
</dbReference>
<dbReference type="GO" id="GO:0016757">
    <property type="term" value="F:glycosyltransferase activity"/>
    <property type="evidence" value="ECO:0007669"/>
    <property type="project" value="UniProtKB-ARBA"/>
</dbReference>
<dbReference type="PANTHER" id="PTHR46821">
    <property type="entry name" value="OS07G0586332 PROTEIN"/>
    <property type="match status" value="1"/>
</dbReference>
<dbReference type="InterPro" id="IPR017441">
    <property type="entry name" value="Protein_kinase_ATP_BS"/>
</dbReference>
<dbReference type="Proteomes" id="UP001642360">
    <property type="component" value="Unassembled WGS sequence"/>
</dbReference>
<keyword evidence="5" id="KW-0808">Transferase</keyword>
<keyword evidence="10 20" id="KW-0067">ATP-binding</keyword>
<dbReference type="Gene3D" id="3.30.200.20">
    <property type="entry name" value="Phosphorylase Kinase, domain 1"/>
    <property type="match status" value="1"/>
</dbReference>
<dbReference type="PANTHER" id="PTHR46821:SF7">
    <property type="entry name" value="PROTEIN KINASE SUPERFAMILY PROTEIN"/>
    <property type="match status" value="1"/>
</dbReference>
<evidence type="ECO:0000313" key="25">
    <source>
        <dbReference type="Proteomes" id="UP001642360"/>
    </source>
</evidence>
<evidence type="ECO:0000256" key="22">
    <source>
        <dbReference type="SAM" id="Phobius"/>
    </source>
</evidence>
<evidence type="ECO:0000256" key="3">
    <source>
        <dbReference type="ARBA" id="ARBA00012513"/>
    </source>
</evidence>
<evidence type="ECO:0000256" key="1">
    <source>
        <dbReference type="ARBA" id="ARBA00001936"/>
    </source>
</evidence>
<comment type="caution">
    <text evidence="24">The sequence shown here is derived from an EMBL/GenBank/DDBJ whole genome shotgun (WGS) entry which is preliminary data.</text>
</comment>
<dbReference type="PROSITE" id="PS00107">
    <property type="entry name" value="PROTEIN_KINASE_ATP"/>
    <property type="match status" value="1"/>
</dbReference>
<evidence type="ECO:0000256" key="20">
    <source>
        <dbReference type="PROSITE-ProRule" id="PRU10141"/>
    </source>
</evidence>
<evidence type="ECO:0000256" key="5">
    <source>
        <dbReference type="ARBA" id="ARBA00022679"/>
    </source>
</evidence>
<dbReference type="FunFam" id="3.90.550.10:FF:000058">
    <property type="entry name" value="Exostosin-like glycosyltransferase 2"/>
    <property type="match status" value="1"/>
</dbReference>
<organism evidence="24 25">
    <name type="scientific">Ilex paraguariensis</name>
    <name type="common">yerba mate</name>
    <dbReference type="NCBI Taxonomy" id="185542"/>
    <lineage>
        <taxon>Eukaryota</taxon>
        <taxon>Viridiplantae</taxon>
        <taxon>Streptophyta</taxon>
        <taxon>Embryophyta</taxon>
        <taxon>Tracheophyta</taxon>
        <taxon>Spermatophyta</taxon>
        <taxon>Magnoliopsida</taxon>
        <taxon>eudicotyledons</taxon>
        <taxon>Gunneridae</taxon>
        <taxon>Pentapetalae</taxon>
        <taxon>asterids</taxon>
        <taxon>campanulids</taxon>
        <taxon>Aquifoliales</taxon>
        <taxon>Aquifoliaceae</taxon>
        <taxon>Ilex</taxon>
    </lineage>
</organism>
<evidence type="ECO:0000256" key="14">
    <source>
        <dbReference type="ARBA" id="ARBA00023157"/>
    </source>
</evidence>
<sequence length="1087" mass="122266">MSTLIAIRDVALNGGDTDALYSPAKEKAANRGVYNGRSPLFYRRIRQLHGGAKIKLILSLFLLGVFVWFTSRLGSFMGWNPHYPSSVSHPSRGGYTVLINTWKRNSLLKQSVAHYASCSGTDAIHVVWSETDPPSENLKAYLNKIVFTKSQTAHKPNFRFDLNKEDNLNNRFKPIGDLRTDAIFSVDDDVIVPCSTLDFAFNVWQSAPLTMVGFVPRMHWLDEEKNGVTYYQYGGWWSVWWMGTYSMVLSKASFFHRKYLDLYSHKMPSSINDYVTRERNCEDIAMSLLVANATGAPPIWVKGKIYEIGSSGISSLTGHSNTRNKCLNDFVSLYGIMPLVSTNVKAVDSRHEWFCCKCAQLKASQRRRKVSIYQETGLFFLRRNLAEVSDSQVCLILLILDANHTSFFSLIMPSRQLSPQSPPLLTRHHQNQTLTPPLAAFSFLLLLTLCFRKSRKRTVPSPSSPISSKPPQNFSYSSLCRATSSFSASHLLGRGGFGSVYSATLKNHEVVAVKVLESGSLQGEREFQNELLLAGKINSNFIVSVLGFSSNPKRRRMLLVYELMSNGSLQDCLLHRKCVELKNWKKRFSIAVDIAKGLEYLHHCCDPPIIHGDIKPSNMLLDGNFSAKIGDFGLARLKSENQCDIEMKKGRNIAERVEDNGSVVEDTESVITTTCFEESNGGVDQSPESSVRALGVEALPETVVVVEASPEVAVVSPRTVAEMASPLEGFKKSTSVSDENRYLDKVSMDSGKRKKNILGKDWWWKQDNGGGESGSVKDYVMEWINTEIKKDRPNSEWIGASSSSGTVGNREKKKKKNRKQLDWWVSLDDEKNVKREKRRPPREWWKEEYCEELVRKKKKKKRQGGSVSDGTDCENQWPRDDELYVDKKKRSRSRNSWSSMDWWLDGISGELWRARGKSFDSVSLSGEMGKSSSTPSMRGTVCYTAPEYGGGDDVSEKCDVYSFGVLLLVLIAGRRPLQVTGSPMPDFHRANLLSWARRLAHAGKLLDLVDKSIESLDREQALVCITVALLCLQKSPARRPSMKEVVGMLTGDLEPPQLPVEFSPSPPSRHPLKPYKKVRSVRNVRLP</sequence>
<feature type="region of interest" description="Disordered" evidence="21">
    <location>
        <begin position="1054"/>
        <end position="1087"/>
    </location>
</feature>
<feature type="domain" description="Protein kinase" evidence="23">
    <location>
        <begin position="486"/>
        <end position="1058"/>
    </location>
</feature>
<proteinExistence type="inferred from homology"/>
<evidence type="ECO:0000256" key="8">
    <source>
        <dbReference type="ARBA" id="ARBA00022741"/>
    </source>
</evidence>
<evidence type="ECO:0000256" key="16">
    <source>
        <dbReference type="ARBA" id="ARBA00023211"/>
    </source>
</evidence>
<comment type="catalytic activity">
    <reaction evidence="17">
        <text>L-threonyl-[protein] + ATP = O-phospho-L-threonyl-[protein] + ADP + H(+)</text>
        <dbReference type="Rhea" id="RHEA:46608"/>
        <dbReference type="Rhea" id="RHEA-COMP:11060"/>
        <dbReference type="Rhea" id="RHEA-COMP:11605"/>
        <dbReference type="ChEBI" id="CHEBI:15378"/>
        <dbReference type="ChEBI" id="CHEBI:30013"/>
        <dbReference type="ChEBI" id="CHEBI:30616"/>
        <dbReference type="ChEBI" id="CHEBI:61977"/>
        <dbReference type="ChEBI" id="CHEBI:456216"/>
        <dbReference type="EC" id="2.7.11.1"/>
    </reaction>
</comment>
<accession>A0ABC8SV07</accession>
<evidence type="ECO:0000256" key="17">
    <source>
        <dbReference type="ARBA" id="ARBA00047899"/>
    </source>
</evidence>
<evidence type="ECO:0000256" key="10">
    <source>
        <dbReference type="ARBA" id="ARBA00022840"/>
    </source>
</evidence>
<comment type="catalytic activity">
    <reaction evidence="18">
        <text>L-seryl-[protein] + ATP = O-phospho-L-seryl-[protein] + ADP + H(+)</text>
        <dbReference type="Rhea" id="RHEA:17989"/>
        <dbReference type="Rhea" id="RHEA-COMP:9863"/>
        <dbReference type="Rhea" id="RHEA-COMP:11604"/>
        <dbReference type="ChEBI" id="CHEBI:15378"/>
        <dbReference type="ChEBI" id="CHEBI:29999"/>
        <dbReference type="ChEBI" id="CHEBI:30616"/>
        <dbReference type="ChEBI" id="CHEBI:83421"/>
        <dbReference type="ChEBI" id="CHEBI:456216"/>
        <dbReference type="EC" id="2.7.11.1"/>
    </reaction>
</comment>
<keyword evidence="25" id="KW-1185">Reference proteome</keyword>
<dbReference type="Pfam" id="PF00069">
    <property type="entry name" value="Pkinase"/>
    <property type="match status" value="2"/>
</dbReference>
<keyword evidence="6 22" id="KW-0812">Transmembrane</keyword>
<evidence type="ECO:0000256" key="19">
    <source>
        <dbReference type="ARBA" id="ARBA00060399"/>
    </source>
</evidence>
<keyword evidence="9" id="KW-0418">Kinase</keyword>
<evidence type="ECO:0000313" key="24">
    <source>
        <dbReference type="EMBL" id="CAK9161031.1"/>
    </source>
</evidence>
<evidence type="ECO:0000259" key="23">
    <source>
        <dbReference type="PROSITE" id="PS50011"/>
    </source>
</evidence>
<comment type="similarity">
    <text evidence="2">Belongs to the glycosyltransferase 64 family.</text>
</comment>
<comment type="subcellular location">
    <subcellularLocation>
        <location evidence="19">Endomembrane system</location>
        <topology evidence="19">Single-pass type II membrane protein</topology>
    </subcellularLocation>
</comment>
<keyword evidence="15" id="KW-0325">Glycoprotein</keyword>
<gene>
    <name evidence="24" type="ORF">ILEXP_LOCUS29818</name>
</gene>
<dbReference type="AlphaFoldDB" id="A0ABC8SV07"/>
<evidence type="ECO:0000256" key="12">
    <source>
        <dbReference type="ARBA" id="ARBA00022989"/>
    </source>
</evidence>
<dbReference type="GO" id="GO:0046872">
    <property type="term" value="F:metal ion binding"/>
    <property type="evidence" value="ECO:0007669"/>
    <property type="project" value="UniProtKB-KW"/>
</dbReference>
<dbReference type="InterPro" id="IPR008271">
    <property type="entry name" value="Ser/Thr_kinase_AS"/>
</dbReference>
<evidence type="ECO:0000256" key="4">
    <source>
        <dbReference type="ARBA" id="ARBA00022527"/>
    </source>
</evidence>
<dbReference type="InterPro" id="IPR029044">
    <property type="entry name" value="Nucleotide-diphossugar_trans"/>
</dbReference>